<dbReference type="GO" id="GO:0005737">
    <property type="term" value="C:cytoplasm"/>
    <property type="evidence" value="ECO:0007669"/>
    <property type="project" value="TreeGrafter"/>
</dbReference>
<sequence length="330" mass="33736">MPQMRILTETDLRQLVPLDPEAIAAVEGAFEALATKAVAMPPILRLDIPEHHGEVDVKTAYVPGLSGFAVKISPGFFDNPKLGLPSVNGMMVLLSSTTGLVEALLLDNGYLTDVRTAAAGAVAARQLSRPDSAVAAIFGAGVQARLQLKALTLVRPIAEARIWARDPGKADAAAAELSAELGIAVTAVADGERAVDGADIVVTTTPSETPILMAGWLAPGQHVTAMGSDAEHKNELDPTTIAGADLYVADSLSQTRRLGELHHAIAAGAVSADAPFAELGAIVAGRNAGRPSAEALTICDLTGTGVQDTAIATLASDRAIAASAGTSFTS</sequence>
<dbReference type="PIRSF" id="PIRSF001439">
    <property type="entry name" value="CryM"/>
    <property type="match status" value="1"/>
</dbReference>
<evidence type="ECO:0000256" key="1">
    <source>
        <dbReference type="ARBA" id="ARBA00008903"/>
    </source>
</evidence>
<dbReference type="Gene3D" id="3.30.1780.10">
    <property type="entry name" value="ornithine cyclodeaminase, domain 1"/>
    <property type="match status" value="1"/>
</dbReference>
<dbReference type="OrthoDB" id="9809203at2"/>
<dbReference type="InterPro" id="IPR036291">
    <property type="entry name" value="NAD(P)-bd_dom_sf"/>
</dbReference>
<dbReference type="BioCyc" id="AURANTIMONAS:SI859A1_02028-MONOMER"/>
<dbReference type="SUPFAM" id="SSF51735">
    <property type="entry name" value="NAD(P)-binding Rossmann-fold domains"/>
    <property type="match status" value="1"/>
</dbReference>
<protein>
    <submittedName>
        <fullName evidence="2">Ornithine cyclodeaminase</fullName>
    </submittedName>
</protein>
<dbReference type="Proteomes" id="UP000000321">
    <property type="component" value="Unassembled WGS sequence"/>
</dbReference>
<organism evidence="2 3">
    <name type="scientific">Aurantimonas manganoxydans (strain ATCC BAA-1229 / DSM 21871 / SI85-9A1)</name>
    <dbReference type="NCBI Taxonomy" id="287752"/>
    <lineage>
        <taxon>Bacteria</taxon>
        <taxon>Pseudomonadati</taxon>
        <taxon>Pseudomonadota</taxon>
        <taxon>Alphaproteobacteria</taxon>
        <taxon>Hyphomicrobiales</taxon>
        <taxon>Aurantimonadaceae</taxon>
        <taxon>Aurantimonas</taxon>
    </lineage>
</organism>
<dbReference type="PANTHER" id="PTHR13812:SF19">
    <property type="entry name" value="KETIMINE REDUCTASE MU-CRYSTALLIN"/>
    <property type="match status" value="1"/>
</dbReference>
<gene>
    <name evidence="2" type="ORF">SI859A1_02028</name>
</gene>
<comment type="caution">
    <text evidence="2">The sequence shown here is derived from an EMBL/GenBank/DDBJ whole genome shotgun (WGS) entry which is preliminary data.</text>
</comment>
<keyword evidence="3" id="KW-1185">Reference proteome</keyword>
<dbReference type="Pfam" id="PF02423">
    <property type="entry name" value="OCD_Mu_crystall"/>
    <property type="match status" value="1"/>
</dbReference>
<dbReference type="RefSeq" id="WP_009209856.1">
    <property type="nucleotide sequence ID" value="NZ_BBWP01000021.1"/>
</dbReference>
<dbReference type="InterPro" id="IPR023401">
    <property type="entry name" value="ODC_N"/>
</dbReference>
<dbReference type="NCBIfam" id="TIGR02992">
    <property type="entry name" value="ectoine_eutC"/>
    <property type="match status" value="1"/>
</dbReference>
<reference evidence="2 3" key="1">
    <citation type="journal article" date="2008" name="Appl. Environ. Microbiol.">
        <title>Genomic insights into Mn(II) oxidation by the marine alphaproteobacterium Aurantimonas sp. strain SI85-9A1.</title>
        <authorList>
            <person name="Dick G.J."/>
            <person name="Podell S."/>
            <person name="Johnson H.A."/>
            <person name="Rivera-Espinoza Y."/>
            <person name="Bernier-Latmani R."/>
            <person name="McCarthy J.K."/>
            <person name="Torpey J.W."/>
            <person name="Clement B.G."/>
            <person name="Gaasterland T."/>
            <person name="Tebo B.M."/>
        </authorList>
    </citation>
    <scope>NUCLEOTIDE SEQUENCE [LARGE SCALE GENOMIC DNA]</scope>
    <source>
        <strain evidence="2 3">SI85-9A1</strain>
    </source>
</reference>
<dbReference type="PANTHER" id="PTHR13812">
    <property type="entry name" value="KETIMINE REDUCTASE MU-CRYSTALLIN"/>
    <property type="match status" value="1"/>
</dbReference>
<dbReference type="EMBL" id="AAPJ01000001">
    <property type="protein sequence ID" value="EAS51214.1"/>
    <property type="molecule type" value="Genomic_DNA"/>
</dbReference>
<dbReference type="InterPro" id="IPR003462">
    <property type="entry name" value="ODC_Mu_crystall"/>
</dbReference>
<dbReference type="NCBIfam" id="NF006141">
    <property type="entry name" value="PRK08291.1"/>
    <property type="match status" value="1"/>
</dbReference>
<dbReference type="InterPro" id="IPR014334">
    <property type="entry name" value="Ectoine_EutC"/>
</dbReference>
<dbReference type="AlphaFoldDB" id="Q1YN17"/>
<dbReference type="Gene3D" id="3.40.50.720">
    <property type="entry name" value="NAD(P)-binding Rossmann-like Domain"/>
    <property type="match status" value="1"/>
</dbReference>
<dbReference type="HOGENOM" id="CLU_042088_2_0_5"/>
<evidence type="ECO:0000313" key="2">
    <source>
        <dbReference type="EMBL" id="EAS51214.1"/>
    </source>
</evidence>
<comment type="similarity">
    <text evidence="1">Belongs to the ornithine cyclodeaminase/mu-crystallin family.</text>
</comment>
<name>Q1YN17_AURMS</name>
<proteinExistence type="inferred from homology"/>
<accession>Q1YN17</accession>
<evidence type="ECO:0000313" key="3">
    <source>
        <dbReference type="Proteomes" id="UP000000321"/>
    </source>
</evidence>